<dbReference type="InParanoid" id="E0VBM0"/>
<dbReference type="InterPro" id="IPR027483">
    <property type="entry name" value="PInositol-4-P-4/5-kinase_C_sf"/>
</dbReference>
<dbReference type="EC" id="2.7.1.68" evidence="6"/>
<evidence type="ECO:0000256" key="3">
    <source>
        <dbReference type="PROSITE-ProRule" id="PRU00781"/>
    </source>
</evidence>
<dbReference type="GO" id="GO:0005737">
    <property type="term" value="C:cytoplasm"/>
    <property type="evidence" value="ECO:0007669"/>
    <property type="project" value="UniProtKB-SubCell"/>
</dbReference>
<dbReference type="CTD" id="8231044"/>
<dbReference type="GO" id="GO:0046854">
    <property type="term" value="P:phosphatidylinositol phosphate biosynthetic process"/>
    <property type="evidence" value="ECO:0007669"/>
    <property type="project" value="TreeGrafter"/>
</dbReference>
<dbReference type="GO" id="GO:0016308">
    <property type="term" value="F:1-phosphatidylinositol-4-phosphate 5-kinase activity"/>
    <property type="evidence" value="ECO:0007669"/>
    <property type="project" value="UniProtKB-EC"/>
</dbReference>
<evidence type="ECO:0000313" key="8">
    <source>
        <dbReference type="Proteomes" id="UP000009046"/>
    </source>
</evidence>
<feature type="compositionally biased region" description="Polar residues" evidence="4">
    <location>
        <begin position="624"/>
        <end position="659"/>
    </location>
</feature>
<organism>
    <name type="scientific">Pediculus humanus subsp. corporis</name>
    <name type="common">Body louse</name>
    <dbReference type="NCBI Taxonomy" id="121224"/>
    <lineage>
        <taxon>Eukaryota</taxon>
        <taxon>Metazoa</taxon>
        <taxon>Ecdysozoa</taxon>
        <taxon>Arthropoda</taxon>
        <taxon>Hexapoda</taxon>
        <taxon>Insecta</taxon>
        <taxon>Pterygota</taxon>
        <taxon>Neoptera</taxon>
        <taxon>Paraneoptera</taxon>
        <taxon>Psocodea</taxon>
        <taxon>Troctomorpha</taxon>
        <taxon>Phthiraptera</taxon>
        <taxon>Anoplura</taxon>
        <taxon>Pediculidae</taxon>
        <taxon>Pediculus</taxon>
    </lineage>
</organism>
<dbReference type="GO" id="GO:0005524">
    <property type="term" value="F:ATP binding"/>
    <property type="evidence" value="ECO:0007669"/>
    <property type="project" value="UniProtKB-UniRule"/>
</dbReference>
<keyword evidence="3" id="KW-0547">Nucleotide-binding</keyword>
<dbReference type="KEGG" id="phu:Phum_PHUM064910"/>
<dbReference type="InterPro" id="IPR002498">
    <property type="entry name" value="PInositol-4-P-4/5-kinase_core"/>
</dbReference>
<dbReference type="Gene3D" id="3.30.810.10">
    <property type="entry name" value="2-Layer Sandwich"/>
    <property type="match status" value="1"/>
</dbReference>
<dbReference type="eggNOG" id="KOG0229">
    <property type="taxonomic scope" value="Eukaryota"/>
</dbReference>
<dbReference type="FunFam" id="3.30.800.10:FF:000001">
    <property type="entry name" value="phosphatidylinositol 4-phosphate 5-kinase type-1 gamma"/>
    <property type="match status" value="1"/>
</dbReference>
<accession>E0VBM0</accession>
<evidence type="ECO:0000259" key="5">
    <source>
        <dbReference type="PROSITE" id="PS51455"/>
    </source>
</evidence>
<dbReference type="InterPro" id="IPR023610">
    <property type="entry name" value="PInositol-4/5-P-5/4-kinase"/>
</dbReference>
<proteinExistence type="predicted"/>
<dbReference type="GO" id="GO:0005886">
    <property type="term" value="C:plasma membrane"/>
    <property type="evidence" value="ECO:0007669"/>
    <property type="project" value="TreeGrafter"/>
</dbReference>
<reference evidence="6" key="2">
    <citation type="submission" date="2007-04" db="EMBL/GenBank/DDBJ databases">
        <title>The genome of the human body louse.</title>
        <authorList>
            <consortium name="The Human Body Louse Genome Consortium"/>
            <person name="Kirkness E."/>
            <person name="Walenz B."/>
            <person name="Hass B."/>
            <person name="Bruggner R."/>
            <person name="Strausberg R."/>
        </authorList>
    </citation>
    <scope>NUCLEOTIDE SEQUENCE</scope>
    <source>
        <strain evidence="6">USDA</strain>
    </source>
</reference>
<protein>
    <submittedName>
        <fullName evidence="6">Phosphatidylinositol-4-phosphate 5-kinase type-2 beta, putative</fullName>
        <ecNumber evidence="6">2.7.1.68</ecNumber>
    </submittedName>
</protein>
<dbReference type="CDD" id="cd17301">
    <property type="entry name" value="PIPKc_PIP5KI"/>
    <property type="match status" value="1"/>
</dbReference>
<dbReference type="SUPFAM" id="SSF56104">
    <property type="entry name" value="SAICAR synthase-like"/>
    <property type="match status" value="1"/>
</dbReference>
<feature type="region of interest" description="Disordered" evidence="4">
    <location>
        <begin position="523"/>
        <end position="659"/>
    </location>
</feature>
<dbReference type="InterPro" id="IPR027484">
    <property type="entry name" value="PInositol-4-P-5-kinase_N"/>
</dbReference>
<dbReference type="EMBL" id="DS235033">
    <property type="protein sequence ID" value="EEB10776.1"/>
    <property type="molecule type" value="Genomic_DNA"/>
</dbReference>
<evidence type="ECO:0000256" key="2">
    <source>
        <dbReference type="ARBA" id="ARBA00022490"/>
    </source>
</evidence>
<dbReference type="FunCoup" id="E0VBM0">
    <property type="interactions" value="235"/>
</dbReference>
<feature type="compositionally biased region" description="Low complexity" evidence="4">
    <location>
        <begin position="609"/>
        <end position="623"/>
    </location>
</feature>
<evidence type="ECO:0000256" key="4">
    <source>
        <dbReference type="SAM" id="MobiDB-lite"/>
    </source>
</evidence>
<dbReference type="PANTHER" id="PTHR23086:SF101">
    <property type="entry name" value="LP03320P-RELATED"/>
    <property type="match status" value="1"/>
</dbReference>
<evidence type="ECO:0000256" key="1">
    <source>
        <dbReference type="ARBA" id="ARBA00004496"/>
    </source>
</evidence>
<dbReference type="SMART" id="SM00330">
    <property type="entry name" value="PIPKc"/>
    <property type="match status" value="1"/>
</dbReference>
<reference evidence="7" key="3">
    <citation type="submission" date="2020-05" db="UniProtKB">
        <authorList>
            <consortium name="EnsemblMetazoa"/>
        </authorList>
    </citation>
    <scope>IDENTIFICATION</scope>
    <source>
        <strain evidence="7">USDA</strain>
    </source>
</reference>
<evidence type="ECO:0000313" key="6">
    <source>
        <dbReference type="EMBL" id="EEB10776.1"/>
    </source>
</evidence>
<keyword evidence="8" id="KW-1185">Reference proteome</keyword>
<dbReference type="PANTHER" id="PTHR23086">
    <property type="entry name" value="PHOSPHATIDYLINOSITOL-4-PHOSPHATE 5-KINASE"/>
    <property type="match status" value="1"/>
</dbReference>
<dbReference type="STRING" id="121224.E0VBM0"/>
<keyword evidence="2" id="KW-0963">Cytoplasm</keyword>
<comment type="subcellular location">
    <subcellularLocation>
        <location evidence="1">Cytoplasm</location>
    </subcellularLocation>
</comment>
<sequence>MAAAAAASGDANGSGPKTPTYISKHKSEKERKIGHRRVGVGGEITYKKIQTSQIMGSIQLGIQHAVGGLASKPERDLLMQDFMTVETCNFPTMGSNHTPAHHFTEFKFKNYAPIAFRYFRDLFGIQPDDFLMSMCSAPLRELQNPGASGSIFYLTEDDEFIIKTVQHKEGEFLQKLLPGYYMNLNQNPRTLLPKFFGLYCYQCNSKNVRLVAMNNLLPSSVTLHQKYDLKGSTYKRKASKFEKSKKSPTFKDLDFMEHHPEGIFLEADTYSALIKTIQRDCRVLESFKIMDYSLLVGVYNLDQCAREKLENSNLGSNENFDSLDSTQLDSLEREENLRGGNVALNRSKSINRQKLVAHSTALESIQAESEPIDHQDDVPPGGIPARNAKGERLLLFMGIIDILQSYRLKKKLEHTWKAMIHDGDTVSVHRPGFYAQRFQDFMAKTVFKKIPSLDLPEIKGNHRKFRTLVTSYIAFSGSAAGAPNKNSFSSSTSSSSCPPKTGPISPVSQSFTSHVFPAVLDRGATLPQKSKVPPPVPPRGNAKTKRDLPSNRGFANSCSGIPSCSTPPPAFEDAVRGDTPPRHRNPHHIRSYREESVSVSEVSLDHKSSLSVESSSSTSGFASGTTKNLTWTPPASVEGSTPTWTEGTPSFTESSSSGDIGNLPGLQYLQCLLRS</sequence>
<dbReference type="EnsemblMetazoa" id="PHUM064910-RA">
    <property type="protein sequence ID" value="PHUM064910-PA"/>
    <property type="gene ID" value="PHUM064910"/>
</dbReference>
<dbReference type="Pfam" id="PF01504">
    <property type="entry name" value="PIP5K"/>
    <property type="match status" value="1"/>
</dbReference>
<feature type="region of interest" description="Disordered" evidence="4">
    <location>
        <begin position="481"/>
        <end position="508"/>
    </location>
</feature>
<gene>
    <name evidence="7" type="primary">8231044</name>
    <name evidence="6" type="ORF">Phum_PHUM064910</name>
</gene>
<dbReference type="Gene3D" id="3.30.800.10">
    <property type="entry name" value="Phosphatidylinositol Phosphate Kinase II Beta"/>
    <property type="match status" value="1"/>
</dbReference>
<dbReference type="OMA" id="YHAPLWR"/>
<keyword evidence="3" id="KW-0067">ATP-binding</keyword>
<feature type="region of interest" description="Disordered" evidence="4">
    <location>
        <begin position="1"/>
        <end position="33"/>
    </location>
</feature>
<dbReference type="EMBL" id="AAZO01000759">
    <property type="status" value="NOT_ANNOTATED_CDS"/>
    <property type="molecule type" value="Genomic_DNA"/>
</dbReference>
<evidence type="ECO:0000313" key="7">
    <source>
        <dbReference type="EnsemblMetazoa" id="PHUM064910-PA"/>
    </source>
</evidence>
<keyword evidence="3 6" id="KW-0418">Kinase</keyword>
<dbReference type="GeneID" id="8231044"/>
<dbReference type="AlphaFoldDB" id="E0VBM0"/>
<dbReference type="RefSeq" id="XP_002423514.1">
    <property type="nucleotide sequence ID" value="XM_002423469.1"/>
</dbReference>
<feature type="domain" description="PIPK" evidence="5">
    <location>
        <begin position="50"/>
        <end position="446"/>
    </location>
</feature>
<dbReference type="VEuPathDB" id="VectorBase:PHUM064910"/>
<dbReference type="OrthoDB" id="70770at2759"/>
<dbReference type="HOGENOM" id="CLU_004312_1_2_1"/>
<name>E0VBM0_PEDHC</name>
<keyword evidence="3 6" id="KW-0808">Transferase</keyword>
<dbReference type="Proteomes" id="UP000009046">
    <property type="component" value="Unassembled WGS sequence"/>
</dbReference>
<reference evidence="6" key="1">
    <citation type="submission" date="2007-04" db="EMBL/GenBank/DDBJ databases">
        <title>Annotation of Pediculus humanus corporis strain USDA.</title>
        <authorList>
            <person name="Kirkness E."/>
            <person name="Hannick L."/>
            <person name="Hass B."/>
            <person name="Bruggner R."/>
            <person name="Lawson D."/>
            <person name="Bidwell S."/>
            <person name="Joardar V."/>
            <person name="Caler E."/>
            <person name="Walenz B."/>
            <person name="Inman J."/>
            <person name="Schobel S."/>
            <person name="Galinsky K."/>
            <person name="Amedeo P."/>
            <person name="Strausberg R."/>
        </authorList>
    </citation>
    <scope>NUCLEOTIDE SEQUENCE</scope>
    <source>
        <strain evidence="6">USDA</strain>
    </source>
</reference>
<feature type="compositionally biased region" description="Low complexity" evidence="4">
    <location>
        <begin position="487"/>
        <end position="496"/>
    </location>
</feature>
<feature type="compositionally biased region" description="Polar residues" evidence="4">
    <location>
        <begin position="553"/>
        <end position="564"/>
    </location>
</feature>
<dbReference type="PROSITE" id="PS51455">
    <property type="entry name" value="PIPK"/>
    <property type="match status" value="1"/>
</dbReference>